<dbReference type="Pfam" id="PF15495">
    <property type="entry name" value="Fimbrillin_C"/>
    <property type="match status" value="1"/>
</dbReference>
<evidence type="ECO:0000259" key="3">
    <source>
        <dbReference type="Pfam" id="PF15495"/>
    </source>
</evidence>
<dbReference type="InterPro" id="IPR029140">
    <property type="entry name" value="Mfa1_C"/>
</dbReference>
<feature type="region of interest" description="Disordered" evidence="1">
    <location>
        <begin position="53"/>
        <end position="79"/>
    </location>
</feature>
<name>A0A939B894_9BACT</name>
<evidence type="ECO:0000313" key="4">
    <source>
        <dbReference type="EMBL" id="MBM6674590.1"/>
    </source>
</evidence>
<reference evidence="4" key="2">
    <citation type="journal article" date="2021" name="Sci. Rep.">
        <title>The distribution of antibiotic resistance genes in chicken gut microbiota commensals.</title>
        <authorList>
            <person name="Juricova H."/>
            <person name="Matiasovicova J."/>
            <person name="Kubasova T."/>
            <person name="Cejkova D."/>
            <person name="Rychlik I."/>
        </authorList>
    </citation>
    <scope>NUCLEOTIDE SEQUENCE</scope>
    <source>
        <strain evidence="4">An824</strain>
    </source>
</reference>
<dbReference type="GO" id="GO:0009418">
    <property type="term" value="C:pilus shaft"/>
    <property type="evidence" value="ECO:0007669"/>
    <property type="project" value="InterPro"/>
</dbReference>
<accession>A0A939B894</accession>
<protein>
    <submittedName>
        <fullName evidence="4">Mfa1 fimbrilin C-terminal domain-containing protein</fullName>
    </submittedName>
</protein>
<dbReference type="RefSeq" id="WP_205105710.1">
    <property type="nucleotide sequence ID" value="NZ_JACJJG010000099.1"/>
</dbReference>
<keyword evidence="5" id="KW-1185">Reference proteome</keyword>
<dbReference type="Proteomes" id="UP000706891">
    <property type="component" value="Unassembled WGS sequence"/>
</dbReference>
<dbReference type="InterPro" id="IPR047786">
    <property type="entry name" value="Mfa1_fim"/>
</dbReference>
<proteinExistence type="predicted"/>
<gene>
    <name evidence="4" type="ORF">H6A34_11980</name>
</gene>
<dbReference type="Gene3D" id="2.60.40.2580">
    <property type="match status" value="1"/>
</dbReference>
<evidence type="ECO:0000256" key="2">
    <source>
        <dbReference type="SAM" id="SignalP"/>
    </source>
</evidence>
<dbReference type="NCBIfam" id="NF038041">
    <property type="entry name" value="fim_Mfa1_fam"/>
    <property type="match status" value="1"/>
</dbReference>
<keyword evidence="2" id="KW-0732">Signal</keyword>
<evidence type="ECO:0000313" key="5">
    <source>
        <dbReference type="Proteomes" id="UP000706891"/>
    </source>
</evidence>
<dbReference type="Gene3D" id="2.60.40.3690">
    <property type="match status" value="2"/>
</dbReference>
<organism evidence="4 5">
    <name type="scientific">Marseilla massiliensis</name>
    <dbReference type="NCBI Taxonomy" id="1841864"/>
    <lineage>
        <taxon>Bacteria</taxon>
        <taxon>Pseudomonadati</taxon>
        <taxon>Bacteroidota</taxon>
        <taxon>Bacteroidia</taxon>
        <taxon>Bacteroidales</taxon>
        <taxon>Prevotellaceae</taxon>
        <taxon>Marseilla</taxon>
    </lineage>
</organism>
<dbReference type="AlphaFoldDB" id="A0A939B894"/>
<feature type="chain" id="PRO_5037534403" evidence="2">
    <location>
        <begin position="28"/>
        <end position="598"/>
    </location>
</feature>
<dbReference type="PROSITE" id="PS51257">
    <property type="entry name" value="PROKAR_LIPOPROTEIN"/>
    <property type="match status" value="1"/>
</dbReference>
<feature type="signal peptide" evidence="2">
    <location>
        <begin position="1"/>
        <end position="27"/>
    </location>
</feature>
<reference evidence="4" key="1">
    <citation type="submission" date="2020-08" db="EMBL/GenBank/DDBJ databases">
        <authorList>
            <person name="Cejkova D."/>
            <person name="Kubasova T."/>
            <person name="Jahodarova E."/>
            <person name="Rychlik I."/>
        </authorList>
    </citation>
    <scope>NUCLEOTIDE SEQUENCE</scope>
    <source>
        <strain evidence="4">An824</strain>
    </source>
</reference>
<feature type="domain" description="Minor fimbrium subunit Mfa1 C-terminal" evidence="3">
    <location>
        <begin position="523"/>
        <end position="588"/>
    </location>
</feature>
<dbReference type="EMBL" id="JACJJG010000099">
    <property type="protein sequence ID" value="MBM6674590.1"/>
    <property type="molecule type" value="Genomic_DNA"/>
</dbReference>
<sequence>MKHDKYKWLGSALCLALILVMASCSMSDDMECPPDNGGEGQQVYVQLRLTVPSSGQGTRAGDTPEGGEENNEGREEGQEYENTISSALVFFYRADNNINADGSTPIDEYASFTVSGMENGNYVTNPVQVPLEFNTTYNLIAVANPGNDGRWERLAADGLTLAEVRDNISTQVWTETGDVEKVYSNFMMSSEDGSEKLTVTDANTSPDNPAGRNTSIYVERIAARLDYQVDNEYTCNDPQYPGARVVINGAAILNRFTAGSYLIKRVTIDNKLDGSVTYLGDEEPANGGMATNYVIDPWTLTKNESNNSFTLPDADGRLAGTQVDAAGLYNSETFLPKGSDDPAYWAGKCSSGTAMEGEGAGWYRVGYMLENITSSANTSKDYNTGIVFKAEFIPDGLVGYDKEKKPTFFSYDGTLYATLTGMMGALNSQQDFAQYVEGRIKECRSWADVTAFADKLNDPTGYAEYLRTNQNGYFTVDAVTTWTKYLSTELGVFEDPDNGPKINQGEKNTRKLLYASSGERLRTYYNSQCYYVWWLRHSNNNDDTTNGVMEYAIVRNNIYKVNVTGVYSLGGDIPGDEELRANVYVKDWEGLDPETLPM</sequence>
<comment type="caution">
    <text evidence="4">The sequence shown here is derived from an EMBL/GenBank/DDBJ whole genome shotgun (WGS) entry which is preliminary data.</text>
</comment>
<evidence type="ECO:0000256" key="1">
    <source>
        <dbReference type="SAM" id="MobiDB-lite"/>
    </source>
</evidence>